<dbReference type="GO" id="GO:0065002">
    <property type="term" value="P:intracellular protein transmembrane transport"/>
    <property type="evidence" value="ECO:0007669"/>
    <property type="project" value="TreeGrafter"/>
</dbReference>
<dbReference type="InterPro" id="IPR004692">
    <property type="entry name" value="SecG"/>
</dbReference>
<evidence type="ECO:0000256" key="7">
    <source>
        <dbReference type="ARBA" id="ARBA00022927"/>
    </source>
</evidence>
<comment type="caution">
    <text evidence="12">The sequence shown here is derived from an EMBL/GenBank/DDBJ whole genome shotgun (WGS) entry which is preliminary data.</text>
</comment>
<evidence type="ECO:0000256" key="10">
    <source>
        <dbReference type="ARBA" id="ARBA00023136"/>
    </source>
</evidence>
<comment type="function">
    <text evidence="11">Involved in protein export. Participates in an early event of protein translocation.</text>
</comment>
<organism evidence="12 13">
    <name type="scientific">Cupriavidus pauculus</name>
    <dbReference type="NCBI Taxonomy" id="82633"/>
    <lineage>
        <taxon>Bacteria</taxon>
        <taxon>Pseudomonadati</taxon>
        <taxon>Pseudomonadota</taxon>
        <taxon>Betaproteobacteria</taxon>
        <taxon>Burkholderiales</taxon>
        <taxon>Burkholderiaceae</taxon>
        <taxon>Cupriavidus</taxon>
    </lineage>
</organism>
<keyword evidence="4 11" id="KW-0813">Transport</keyword>
<evidence type="ECO:0000256" key="8">
    <source>
        <dbReference type="ARBA" id="ARBA00022989"/>
    </source>
</evidence>
<evidence type="ECO:0000256" key="9">
    <source>
        <dbReference type="ARBA" id="ARBA00023010"/>
    </source>
</evidence>
<dbReference type="GO" id="GO:0015450">
    <property type="term" value="F:protein-transporting ATPase activity"/>
    <property type="evidence" value="ECO:0007669"/>
    <property type="project" value="UniProtKB-UniRule"/>
</dbReference>
<evidence type="ECO:0000256" key="5">
    <source>
        <dbReference type="ARBA" id="ARBA00022475"/>
    </source>
</evidence>
<gene>
    <name evidence="12" type="ORF">CYJ10_20300</name>
</gene>
<dbReference type="EMBL" id="PJRP01000010">
    <property type="protein sequence ID" value="PLP98649.1"/>
    <property type="molecule type" value="Genomic_DNA"/>
</dbReference>
<accession>A0A2N5C8W5</accession>
<dbReference type="PANTHER" id="PTHR34182">
    <property type="entry name" value="PROTEIN-EXPORT MEMBRANE PROTEIN SECG"/>
    <property type="match status" value="1"/>
</dbReference>
<dbReference type="GO" id="GO:0005886">
    <property type="term" value="C:plasma membrane"/>
    <property type="evidence" value="ECO:0007669"/>
    <property type="project" value="UniProtKB-SubCell"/>
</dbReference>
<dbReference type="OrthoDB" id="8566211at2"/>
<dbReference type="PANTHER" id="PTHR34182:SF1">
    <property type="entry name" value="PROTEIN-EXPORT MEMBRANE PROTEIN SECG"/>
    <property type="match status" value="1"/>
</dbReference>
<comment type="subcellular location">
    <subcellularLocation>
        <location evidence="1 11">Cell membrane</location>
        <topology evidence="1 11">Multi-pass membrane protein</topology>
    </subcellularLocation>
</comment>
<evidence type="ECO:0000256" key="1">
    <source>
        <dbReference type="ARBA" id="ARBA00004651"/>
    </source>
</evidence>
<dbReference type="Pfam" id="PF03840">
    <property type="entry name" value="SecG"/>
    <property type="match status" value="1"/>
</dbReference>
<keyword evidence="5 11" id="KW-1003">Cell membrane</keyword>
<keyword evidence="8 11" id="KW-1133">Transmembrane helix</keyword>
<dbReference type="GO" id="GO:0009306">
    <property type="term" value="P:protein secretion"/>
    <property type="evidence" value="ECO:0007669"/>
    <property type="project" value="UniProtKB-UniRule"/>
</dbReference>
<keyword evidence="10 11" id="KW-0472">Membrane</keyword>
<feature type="transmembrane region" description="Helical" evidence="11">
    <location>
        <begin position="54"/>
        <end position="76"/>
    </location>
</feature>
<dbReference type="PRINTS" id="PR01651">
    <property type="entry name" value="SECGEXPORT"/>
</dbReference>
<protein>
    <recommendedName>
        <fullName evidence="3 11">Protein-export membrane protein SecG</fullName>
    </recommendedName>
</protein>
<dbReference type="Proteomes" id="UP000234341">
    <property type="component" value="Unassembled WGS sequence"/>
</dbReference>
<dbReference type="NCBIfam" id="TIGR00810">
    <property type="entry name" value="secG"/>
    <property type="match status" value="1"/>
</dbReference>
<sequence>MAIFKTLLVVVQVLSALGVIGLVLLQHGKGADVGAAFGSGASGSLFGASGSANFLSRTTAVLAALFFACTLGLTLLGNYKPQASLGVMAAGQQPQATQASAPSASAPAAAAASAPAAPAVPK</sequence>
<evidence type="ECO:0000313" key="12">
    <source>
        <dbReference type="EMBL" id="PLP98649.1"/>
    </source>
</evidence>
<keyword evidence="6 11" id="KW-0812">Transmembrane</keyword>
<evidence type="ECO:0000256" key="3">
    <source>
        <dbReference type="ARBA" id="ARBA00017876"/>
    </source>
</evidence>
<reference evidence="12 13" key="1">
    <citation type="submission" date="2017-12" db="EMBL/GenBank/DDBJ databases">
        <title>Genome sequence of the active heterotrophic nitrifier-denitrifier, Cupriavidus pauculus UM1.</title>
        <authorList>
            <person name="Putonti C."/>
            <person name="Castignetti D."/>
        </authorList>
    </citation>
    <scope>NUCLEOTIDE SEQUENCE [LARGE SCALE GENOMIC DNA]</scope>
    <source>
        <strain evidence="12 13">UM1</strain>
    </source>
</reference>
<name>A0A2N5C8W5_9BURK</name>
<comment type="caution">
    <text evidence="11">Lacks conserved residue(s) required for the propagation of feature annotation.</text>
</comment>
<dbReference type="AlphaFoldDB" id="A0A2N5C8W5"/>
<dbReference type="STRING" id="82633.GCA_000974605_02829"/>
<evidence type="ECO:0000256" key="11">
    <source>
        <dbReference type="RuleBase" id="RU365087"/>
    </source>
</evidence>
<dbReference type="GO" id="GO:0043952">
    <property type="term" value="P:protein transport by the Sec complex"/>
    <property type="evidence" value="ECO:0007669"/>
    <property type="project" value="TreeGrafter"/>
</dbReference>
<keyword evidence="7 11" id="KW-0653">Protein transport</keyword>
<evidence type="ECO:0000256" key="2">
    <source>
        <dbReference type="ARBA" id="ARBA00008445"/>
    </source>
</evidence>
<evidence type="ECO:0000256" key="4">
    <source>
        <dbReference type="ARBA" id="ARBA00022448"/>
    </source>
</evidence>
<evidence type="ECO:0000313" key="13">
    <source>
        <dbReference type="Proteomes" id="UP000234341"/>
    </source>
</evidence>
<dbReference type="RefSeq" id="WP_101683265.1">
    <property type="nucleotide sequence ID" value="NZ_PJRP01000010.1"/>
</dbReference>
<proteinExistence type="inferred from homology"/>
<keyword evidence="9 11" id="KW-0811">Translocation</keyword>
<evidence type="ECO:0000256" key="6">
    <source>
        <dbReference type="ARBA" id="ARBA00022692"/>
    </source>
</evidence>
<comment type="similarity">
    <text evidence="2 11">Belongs to the SecG family.</text>
</comment>